<organism evidence="2 3">
    <name type="scientific">Latimeria chalumnae</name>
    <name type="common">Coelacanth</name>
    <dbReference type="NCBI Taxonomy" id="7897"/>
    <lineage>
        <taxon>Eukaryota</taxon>
        <taxon>Metazoa</taxon>
        <taxon>Chordata</taxon>
        <taxon>Craniata</taxon>
        <taxon>Vertebrata</taxon>
        <taxon>Euteleostomi</taxon>
        <taxon>Coelacanthiformes</taxon>
        <taxon>Coelacanthidae</taxon>
        <taxon>Latimeria</taxon>
    </lineage>
</organism>
<reference evidence="3" key="1">
    <citation type="submission" date="2011-08" db="EMBL/GenBank/DDBJ databases">
        <title>The draft genome of Latimeria chalumnae.</title>
        <authorList>
            <person name="Di Palma F."/>
            <person name="Alfoldi J."/>
            <person name="Johnson J."/>
            <person name="Berlin A."/>
            <person name="Gnerre S."/>
            <person name="Jaffe D."/>
            <person name="MacCallum I."/>
            <person name="Young S."/>
            <person name="Walker B.J."/>
            <person name="Lander E."/>
            <person name="Lindblad-Toh K."/>
        </authorList>
    </citation>
    <scope>NUCLEOTIDE SEQUENCE [LARGE SCALE GENOMIC DNA]</scope>
    <source>
        <strain evidence="3">Wild caught</strain>
    </source>
</reference>
<reference evidence="2" key="2">
    <citation type="submission" date="2025-08" db="UniProtKB">
        <authorList>
            <consortium name="Ensembl"/>
        </authorList>
    </citation>
    <scope>IDENTIFICATION</scope>
</reference>
<sequence>TEVRKIKVPLWSAKPKERFPYAKADKLMREYLPVKLANVSYDPASCSNITRDLSEEIKAMVKKVTPPRYKLICNVTIGKKDNEDLVVASRCLWDPYADNFVSQSYENHTLFCVVMVYAVYFE</sequence>
<dbReference type="Gene3D" id="3.30.1140.40">
    <property type="entry name" value="Tctex-1"/>
    <property type="match status" value="1"/>
</dbReference>
<dbReference type="GeneTree" id="ENSGT00940000160185"/>
<dbReference type="GO" id="GO:0007018">
    <property type="term" value="P:microtubule-based movement"/>
    <property type="evidence" value="ECO:0007669"/>
    <property type="project" value="TreeGrafter"/>
</dbReference>
<keyword evidence="3" id="KW-1185">Reference proteome</keyword>
<dbReference type="Bgee" id="ENSLACG00000005692">
    <property type="expression patterns" value="Expressed in mesonephros and 4 other cell types or tissues"/>
</dbReference>
<dbReference type="Ensembl" id="ENSLACT00000006468.1">
    <property type="protein sequence ID" value="ENSLACP00000006415.1"/>
    <property type="gene ID" value="ENSLACG00000005692.1"/>
</dbReference>
<dbReference type="GO" id="GO:0045505">
    <property type="term" value="F:dynein intermediate chain binding"/>
    <property type="evidence" value="ECO:0007669"/>
    <property type="project" value="TreeGrafter"/>
</dbReference>
<protein>
    <recommendedName>
        <fullName evidence="4">Tctex1 domain containing 1</fullName>
    </recommendedName>
</protein>
<dbReference type="Pfam" id="PF03645">
    <property type="entry name" value="Tctex-1"/>
    <property type="match status" value="1"/>
</dbReference>
<dbReference type="GO" id="GO:0005868">
    <property type="term" value="C:cytoplasmic dynein complex"/>
    <property type="evidence" value="ECO:0007669"/>
    <property type="project" value="TreeGrafter"/>
</dbReference>
<evidence type="ECO:0000256" key="1">
    <source>
        <dbReference type="ARBA" id="ARBA00005361"/>
    </source>
</evidence>
<dbReference type="AlphaFoldDB" id="H3A9U4"/>
<evidence type="ECO:0000313" key="2">
    <source>
        <dbReference type="Ensembl" id="ENSLACP00000006415.1"/>
    </source>
</evidence>
<dbReference type="HOGENOM" id="CLU_097204_4_3_1"/>
<dbReference type="eggNOG" id="KOG4108">
    <property type="taxonomic scope" value="Eukaryota"/>
</dbReference>
<proteinExistence type="inferred from homology"/>
<accession>H3A9U4</accession>
<dbReference type="GO" id="GO:0005737">
    <property type="term" value="C:cytoplasm"/>
    <property type="evidence" value="ECO:0007669"/>
    <property type="project" value="TreeGrafter"/>
</dbReference>
<dbReference type="InterPro" id="IPR005334">
    <property type="entry name" value="Tctex-1-like"/>
</dbReference>
<reference evidence="2" key="3">
    <citation type="submission" date="2025-09" db="UniProtKB">
        <authorList>
            <consortium name="Ensembl"/>
        </authorList>
    </citation>
    <scope>IDENTIFICATION</scope>
</reference>
<dbReference type="CDD" id="cd21451">
    <property type="entry name" value="DLC-like_TCTEX1D"/>
    <property type="match status" value="1"/>
</dbReference>
<dbReference type="Proteomes" id="UP000008672">
    <property type="component" value="Unassembled WGS sequence"/>
</dbReference>
<dbReference type="STRING" id="7897.ENSLACP00000006415"/>
<comment type="similarity">
    <text evidence="1">Belongs to the dynein light chain Tctex-type family.</text>
</comment>
<dbReference type="EMBL" id="AFYH01131961">
    <property type="status" value="NOT_ANNOTATED_CDS"/>
    <property type="molecule type" value="Genomic_DNA"/>
</dbReference>
<dbReference type="OMA" id="WDPHSDN"/>
<evidence type="ECO:0008006" key="4">
    <source>
        <dbReference type="Google" id="ProtNLM"/>
    </source>
</evidence>
<dbReference type="PANTHER" id="PTHR21255">
    <property type="entry name" value="T-COMPLEX-ASSOCIATED-TESTIS-EXPRESSED 1/ DYNEIN LIGHT CHAIN"/>
    <property type="match status" value="1"/>
</dbReference>
<dbReference type="PANTHER" id="PTHR21255:SF61">
    <property type="entry name" value="TCTEX1 DOMAIN CONTAINING 1"/>
    <property type="match status" value="1"/>
</dbReference>
<name>H3A9U4_LATCH</name>
<dbReference type="InterPro" id="IPR038586">
    <property type="entry name" value="Tctex-1-like_sf"/>
</dbReference>
<dbReference type="InParanoid" id="H3A9U4"/>
<evidence type="ECO:0000313" key="3">
    <source>
        <dbReference type="Proteomes" id="UP000008672"/>
    </source>
</evidence>